<dbReference type="GO" id="GO:0019843">
    <property type="term" value="F:rRNA binding"/>
    <property type="evidence" value="ECO:0007669"/>
    <property type="project" value="UniProtKB-KW"/>
</dbReference>
<keyword evidence="19" id="KW-1185">Reference proteome</keyword>
<keyword evidence="2 15" id="KW-1003">Cell membrane</keyword>
<comment type="similarity">
    <text evidence="1">Belongs to the RNase E/G family. RNase G subfamily.</text>
</comment>
<feature type="compositionally biased region" description="Basic residues" evidence="16">
    <location>
        <begin position="734"/>
        <end position="743"/>
    </location>
</feature>
<dbReference type="Gene3D" id="3.40.1260.20">
    <property type="entry name" value="Ribonuclease E, catalytic domain"/>
    <property type="match status" value="1"/>
</dbReference>
<dbReference type="GO" id="GO:0008033">
    <property type="term" value="P:tRNA processing"/>
    <property type="evidence" value="ECO:0007669"/>
    <property type="project" value="UniProtKB-UniRule"/>
</dbReference>
<dbReference type="GO" id="GO:0000049">
    <property type="term" value="F:tRNA binding"/>
    <property type="evidence" value="ECO:0007669"/>
    <property type="project" value="UniProtKB-KW"/>
</dbReference>
<feature type="region of interest" description="Disordered" evidence="16">
    <location>
        <begin position="576"/>
        <end position="702"/>
    </location>
</feature>
<evidence type="ECO:0000256" key="13">
    <source>
        <dbReference type="ARBA" id="ARBA00022884"/>
    </source>
</evidence>
<feature type="compositionally biased region" description="Low complexity" evidence="16">
    <location>
        <begin position="627"/>
        <end position="642"/>
    </location>
</feature>
<protein>
    <recommendedName>
        <fullName evidence="15">Ribonuclease E</fullName>
        <shortName evidence="15">RNase E</shortName>
        <ecNumber evidence="15">3.1.26.12</ecNumber>
    </recommendedName>
</protein>
<feature type="binding site" evidence="15">
    <location>
        <position position="403"/>
    </location>
    <ligand>
        <name>Zn(2+)</name>
        <dbReference type="ChEBI" id="CHEBI:29105"/>
        <note>ligand shared between dimeric partners</note>
    </ligand>
</feature>
<dbReference type="GO" id="GO:0006402">
    <property type="term" value="P:mRNA catabolic process"/>
    <property type="evidence" value="ECO:0007669"/>
    <property type="project" value="UniProtKB-UniRule"/>
</dbReference>
<evidence type="ECO:0000256" key="16">
    <source>
        <dbReference type="SAM" id="MobiDB-lite"/>
    </source>
</evidence>
<feature type="compositionally biased region" description="Polar residues" evidence="16">
    <location>
        <begin position="672"/>
        <end position="688"/>
    </location>
</feature>
<evidence type="ECO:0000256" key="10">
    <source>
        <dbReference type="ARBA" id="ARBA00022759"/>
    </source>
</evidence>
<comment type="function">
    <text evidence="15">Endoribonuclease that plays a central role in RNA processing and decay. Required for the maturation of 5S and 16S rRNAs and the majority of tRNAs. Also involved in the degradation of most mRNAs.</text>
</comment>
<comment type="catalytic activity">
    <reaction evidence="15">
        <text>Endonucleolytic cleavage of single-stranded RNA in A- and U-rich regions.</text>
        <dbReference type="EC" id="3.1.26.12"/>
    </reaction>
</comment>
<keyword evidence="3 15" id="KW-0963">Cytoplasm</keyword>
<feature type="compositionally biased region" description="Low complexity" evidence="16">
    <location>
        <begin position="968"/>
        <end position="1011"/>
    </location>
</feature>
<feature type="compositionally biased region" description="Acidic residues" evidence="16">
    <location>
        <begin position="764"/>
        <end position="779"/>
    </location>
</feature>
<dbReference type="GO" id="GO:0005737">
    <property type="term" value="C:cytoplasm"/>
    <property type="evidence" value="ECO:0007669"/>
    <property type="project" value="UniProtKB-SubCell"/>
</dbReference>
<keyword evidence="4 15" id="KW-0997">Cell inner membrane</keyword>
<dbReference type="CDD" id="cd04453">
    <property type="entry name" value="S1_RNase_E"/>
    <property type="match status" value="1"/>
</dbReference>
<proteinExistence type="inferred from homology"/>
<evidence type="ECO:0000313" key="19">
    <source>
        <dbReference type="Proteomes" id="UP000653472"/>
    </source>
</evidence>
<dbReference type="RefSeq" id="WP_168147734.1">
    <property type="nucleotide sequence ID" value="NZ_JAAVXB010000004.1"/>
</dbReference>
<dbReference type="InterPro" id="IPR048583">
    <property type="entry name" value="RNase_E_G_thioredoxin-like"/>
</dbReference>
<keyword evidence="12 15" id="KW-0460">Magnesium</keyword>
<comment type="subunit">
    <text evidence="15">Component of the RNA degradosome, which is a multiprotein complex involved in RNA processing and mRNA degradation. Within the RNA degradosome, RNase E assembles into a homotetramer formed by a dimer of dimers.</text>
</comment>
<dbReference type="InterPro" id="IPR004659">
    <property type="entry name" value="RNase_E/G"/>
</dbReference>
<dbReference type="SMART" id="SM00316">
    <property type="entry name" value="S1"/>
    <property type="match status" value="1"/>
</dbReference>
<feature type="binding site" evidence="15">
    <location>
        <position position="299"/>
    </location>
    <ligand>
        <name>Mg(2+)</name>
        <dbReference type="ChEBI" id="CHEBI:18420"/>
        <note>catalytic</note>
    </ligand>
</feature>
<dbReference type="EMBL" id="JAAVXB010000004">
    <property type="protein sequence ID" value="NKF22478.1"/>
    <property type="molecule type" value="Genomic_DNA"/>
</dbReference>
<keyword evidence="10 15" id="KW-0255">Endonuclease</keyword>
<evidence type="ECO:0000256" key="8">
    <source>
        <dbReference type="ARBA" id="ARBA00022723"/>
    </source>
</evidence>
<keyword evidence="14 15" id="KW-0472">Membrane</keyword>
<feature type="region of interest" description="Required for zinc-mediated homotetramerization and catalytic activity" evidence="15">
    <location>
        <begin position="400"/>
        <end position="403"/>
    </location>
</feature>
<accession>A0A970B667</accession>
<dbReference type="SUPFAM" id="SSF50249">
    <property type="entry name" value="Nucleic acid-binding proteins"/>
    <property type="match status" value="1"/>
</dbReference>
<dbReference type="GO" id="GO:0008995">
    <property type="term" value="F:ribonuclease E activity"/>
    <property type="evidence" value="ECO:0007669"/>
    <property type="project" value="UniProtKB-EC"/>
</dbReference>
<dbReference type="PANTHER" id="PTHR30001">
    <property type="entry name" value="RIBONUCLEASE"/>
    <property type="match status" value="1"/>
</dbReference>
<sequence length="1063" mass="114357">MKRILINATQREELRVAIVDGQKLQDLDIETAAREQKKGNVYKGRITRVEPSLEACFVDYGAERHGFLPAKEIAKSYFKDGKSSGNLREQLEEGQEVIIQVEKEERGNKGAALTTYVSLAGRYLVLMPNNPKAGGVSRRAEGDEREEAKEALEKMEIPDGMGVIIRSNGVGRTVEELQWDANYLAEIWGAIEKAGSERKAPFLVYQENNIILRALRDYLRPDIGEVVIDNAEIFEQARQHMEHVMPQNLPRLKLYKDEIPLFSRFQIESQIELAHERTVRLPSGGSIVIDHGEALTAIDINSAKATGGGSIEDTALNTNLEAADEIARQLRLRDHGGLIVIDFIDMNSSKNQREVEKRLEAAVEMDRARIQIGKISRFGLLEMSRQRLRPSLGEHTQIPCPRCAGRGHIRSVESLALSILRLIEEEAMKDRTGRVIAQVPVDVGTFLLNEKRLAVREIEARYRTYITLVPNPSLHTPNYEIRRVRNDAMQQDGNGNTSYQLAQDFDVQAQEELGKAVQVQRVLAEPAVKQILPSTPAPVVIQQPVQVIMQPAGAAASESFWTRLMRLLGIGPRPVAEPVAAAPAKKPQQRRDGRRDRDDRRGRGEQRRDGNRGGERSARDGGRDNARGGQQNNAQRGQRSNATAQQARGNAQAKDVSKDQGNKDKAKEKDNVQQPARNAQPPATSQTPVPRPADAVAEKLTPEVAVEAEVAAGATATVAGAGEGNARPEGSGNGRRRRRRGGRDRRERAEAAAAREKATAGDAGDAELSDDMVDADESATPETSPAPASAPRIETQLPLLREVSREPAATTDAAIEGDVAPATADEAVAATTAVAPEAQAADIAAVDATPPDVVEDHAPRAEAPVEVSMEAQTPDAEPTAAHEPPQSLETAEAVTAAAEAAAPAPTTEIVPEQPAAAAIAGDGTASDMPLAAVEPAADADVTEASVESESAAPAETPATVEAEEPKPVEVAASAEPSEEPSATPNAAEATPPEVATAAEAGETEPAPVTAEPHTEDPTRTPQFRASAPASDYFKLFEKATAEQAAAKPAEKPEKADDTSNKPA</sequence>
<dbReference type="InterPro" id="IPR028878">
    <property type="entry name" value="RNase_E"/>
</dbReference>
<dbReference type="PROSITE" id="PS50126">
    <property type="entry name" value="S1"/>
    <property type="match status" value="1"/>
</dbReference>
<feature type="compositionally biased region" description="Low complexity" evidence="16">
    <location>
        <begin position="576"/>
        <end position="586"/>
    </location>
</feature>
<feature type="binding site" evidence="15">
    <location>
        <position position="400"/>
    </location>
    <ligand>
        <name>Zn(2+)</name>
        <dbReference type="ChEBI" id="CHEBI:29105"/>
        <note>ligand shared between dimeric partners</note>
    </ligand>
</feature>
<name>A0A970B667_9GAMM</name>
<dbReference type="InterPro" id="IPR019307">
    <property type="entry name" value="RNA-bd_AU-1/RNase_E/G"/>
</dbReference>
<feature type="compositionally biased region" description="Basic and acidic residues" evidence="16">
    <location>
        <begin position="655"/>
        <end position="671"/>
    </location>
</feature>
<feature type="domain" description="S1 motif" evidence="17">
    <location>
        <begin position="39"/>
        <end position="116"/>
    </location>
</feature>
<dbReference type="InterPro" id="IPR012340">
    <property type="entry name" value="NA-bd_OB-fold"/>
</dbReference>
<keyword evidence="15" id="KW-0862">Zinc</keyword>
<keyword evidence="11 15" id="KW-0378">Hydrolase</keyword>
<feature type="region of interest" description="Disordered" evidence="16">
    <location>
        <begin position="866"/>
        <end position="1063"/>
    </location>
</feature>
<dbReference type="AlphaFoldDB" id="A0A970B667"/>
<keyword evidence="9 15" id="KW-0699">rRNA-binding</keyword>
<keyword evidence="6 15" id="KW-0819">tRNA processing</keyword>
<dbReference type="Pfam" id="PF20833">
    <property type="entry name" value="RNase_E_G_Thio"/>
    <property type="match status" value="1"/>
</dbReference>
<evidence type="ECO:0000256" key="7">
    <source>
        <dbReference type="ARBA" id="ARBA00022722"/>
    </source>
</evidence>
<feature type="compositionally biased region" description="Basic and acidic residues" evidence="16">
    <location>
        <begin position="744"/>
        <end position="759"/>
    </location>
</feature>
<evidence type="ECO:0000256" key="12">
    <source>
        <dbReference type="ARBA" id="ARBA00022842"/>
    </source>
</evidence>
<dbReference type="Gene3D" id="2.40.50.140">
    <property type="entry name" value="Nucleic acid-binding proteins"/>
    <property type="match status" value="1"/>
</dbReference>
<evidence type="ECO:0000256" key="11">
    <source>
        <dbReference type="ARBA" id="ARBA00022801"/>
    </source>
</evidence>
<feature type="region of interest" description="Disordered" evidence="16">
    <location>
        <begin position="716"/>
        <end position="819"/>
    </location>
</feature>
<comment type="caution">
    <text evidence="18">The sequence shown here is derived from an EMBL/GenBank/DDBJ whole genome shotgun (WGS) entry which is preliminary data.</text>
</comment>
<dbReference type="InterPro" id="IPR003029">
    <property type="entry name" value="S1_domain"/>
</dbReference>
<feature type="compositionally biased region" description="Basic and acidic residues" evidence="16">
    <location>
        <begin position="589"/>
        <end position="626"/>
    </location>
</feature>
<dbReference type="Pfam" id="PF00575">
    <property type="entry name" value="S1"/>
    <property type="match status" value="1"/>
</dbReference>
<evidence type="ECO:0000256" key="2">
    <source>
        <dbReference type="ARBA" id="ARBA00022475"/>
    </source>
</evidence>
<dbReference type="PANTHER" id="PTHR30001:SF1">
    <property type="entry name" value="RIBONUCLEASE E_G-LIKE PROTEIN, CHLOROPLASTIC"/>
    <property type="match status" value="1"/>
</dbReference>
<keyword evidence="13 15" id="KW-0694">RNA-binding</keyword>
<evidence type="ECO:0000256" key="4">
    <source>
        <dbReference type="ARBA" id="ARBA00022519"/>
    </source>
</evidence>
<dbReference type="GO" id="GO:0009898">
    <property type="term" value="C:cytoplasmic side of plasma membrane"/>
    <property type="evidence" value="ECO:0007669"/>
    <property type="project" value="UniProtKB-UniRule"/>
</dbReference>
<dbReference type="Pfam" id="PF10150">
    <property type="entry name" value="RNase_E_G"/>
    <property type="match status" value="1"/>
</dbReference>
<keyword evidence="15" id="KW-0820">tRNA-binding</keyword>
<dbReference type="EC" id="3.1.26.12" evidence="15"/>
<keyword evidence="8 15" id="KW-0479">Metal-binding</keyword>
<feature type="compositionally biased region" description="Low complexity" evidence="16">
    <location>
        <begin position="942"/>
        <end position="960"/>
    </location>
</feature>
<evidence type="ECO:0000256" key="15">
    <source>
        <dbReference type="HAMAP-Rule" id="MF_00970"/>
    </source>
</evidence>
<evidence type="ECO:0000256" key="3">
    <source>
        <dbReference type="ARBA" id="ARBA00022490"/>
    </source>
</evidence>
<evidence type="ECO:0000256" key="9">
    <source>
        <dbReference type="ARBA" id="ARBA00022730"/>
    </source>
</evidence>
<keyword evidence="5 15" id="KW-0698">rRNA processing</keyword>
<comment type="cofactor">
    <cofactor evidence="15">
        <name>Zn(2+)</name>
        <dbReference type="ChEBI" id="CHEBI:29105"/>
    </cofactor>
    <text evidence="15">Binds 2 Zn(2+) ions per homotetramer.</text>
</comment>
<feature type="compositionally biased region" description="Low complexity" evidence="16">
    <location>
        <begin position="780"/>
        <end position="791"/>
    </location>
</feature>
<feature type="compositionally biased region" description="Low complexity" evidence="16">
    <location>
        <begin position="889"/>
        <end position="908"/>
    </location>
</feature>
<feature type="binding site" evidence="15">
    <location>
        <position position="342"/>
    </location>
    <ligand>
        <name>Mg(2+)</name>
        <dbReference type="ChEBI" id="CHEBI:18420"/>
        <note>catalytic</note>
    </ligand>
</feature>
<dbReference type="NCBIfam" id="TIGR00757">
    <property type="entry name" value="RNaseEG"/>
    <property type="match status" value="1"/>
</dbReference>
<feature type="compositionally biased region" description="Basic and acidic residues" evidence="16">
    <location>
        <begin position="1048"/>
        <end position="1063"/>
    </location>
</feature>
<organism evidence="18 19">
    <name type="scientific">Solimonas marina</name>
    <dbReference type="NCBI Taxonomy" id="2714601"/>
    <lineage>
        <taxon>Bacteria</taxon>
        <taxon>Pseudomonadati</taxon>
        <taxon>Pseudomonadota</taxon>
        <taxon>Gammaproteobacteria</taxon>
        <taxon>Nevskiales</taxon>
        <taxon>Nevskiaceae</taxon>
        <taxon>Solimonas</taxon>
    </lineage>
</organism>
<comment type="subcellular location">
    <subcellularLocation>
        <location evidence="15">Cytoplasm</location>
    </subcellularLocation>
    <subcellularLocation>
        <location evidence="15">Cell inner membrane</location>
        <topology evidence="15">Peripheral membrane protein</topology>
        <orientation evidence="15">Cytoplasmic side</orientation>
    </subcellularLocation>
</comment>
<reference evidence="18" key="1">
    <citation type="submission" date="2020-03" db="EMBL/GenBank/DDBJ databases">
        <title>Solimonas marina sp. nov., isolated from deep seawater of the Pacific Ocean.</title>
        <authorList>
            <person name="Liu X."/>
            <person name="Lai Q."/>
            <person name="Sun F."/>
            <person name="Gai Y."/>
            <person name="Li G."/>
            <person name="Shao Z."/>
        </authorList>
    </citation>
    <scope>NUCLEOTIDE SEQUENCE</scope>
    <source>
        <strain evidence="18">C16B3</strain>
    </source>
</reference>
<evidence type="ECO:0000259" key="17">
    <source>
        <dbReference type="PROSITE" id="PS50126"/>
    </source>
</evidence>
<comment type="similarity">
    <text evidence="15">Belongs to the RNase E/G family. RNase E subfamily.</text>
</comment>
<dbReference type="Proteomes" id="UP000653472">
    <property type="component" value="Unassembled WGS sequence"/>
</dbReference>
<dbReference type="GO" id="GO:0006364">
    <property type="term" value="P:rRNA processing"/>
    <property type="evidence" value="ECO:0007669"/>
    <property type="project" value="UniProtKB-UniRule"/>
</dbReference>
<evidence type="ECO:0000256" key="5">
    <source>
        <dbReference type="ARBA" id="ARBA00022552"/>
    </source>
</evidence>
<dbReference type="GO" id="GO:0008270">
    <property type="term" value="F:zinc ion binding"/>
    <property type="evidence" value="ECO:0007669"/>
    <property type="project" value="UniProtKB-UniRule"/>
</dbReference>
<keyword evidence="7 15" id="KW-0540">Nuclease</keyword>
<evidence type="ECO:0000313" key="18">
    <source>
        <dbReference type="EMBL" id="NKF22478.1"/>
    </source>
</evidence>
<comment type="cofactor">
    <cofactor evidence="15">
        <name>Mg(2+)</name>
        <dbReference type="ChEBI" id="CHEBI:18420"/>
    </cofactor>
    <text evidence="15">Binds 1 Mg(2+) ion per subunit.</text>
</comment>
<evidence type="ECO:0000256" key="1">
    <source>
        <dbReference type="ARBA" id="ARBA00005663"/>
    </source>
</evidence>
<dbReference type="HAMAP" id="MF_00970">
    <property type="entry name" value="RNase_E"/>
    <property type="match status" value="1"/>
</dbReference>
<gene>
    <name evidence="15" type="primary">rne</name>
    <name evidence="18" type="ORF">G7Y82_09110</name>
</gene>
<dbReference type="GO" id="GO:0000287">
    <property type="term" value="F:magnesium ion binding"/>
    <property type="evidence" value="ECO:0007669"/>
    <property type="project" value="UniProtKB-UniRule"/>
</dbReference>
<evidence type="ECO:0000256" key="6">
    <source>
        <dbReference type="ARBA" id="ARBA00022694"/>
    </source>
</evidence>
<evidence type="ECO:0000256" key="14">
    <source>
        <dbReference type="ARBA" id="ARBA00023136"/>
    </source>
</evidence>